<dbReference type="Proteomes" id="UP000189628">
    <property type="component" value="Chromosome"/>
</dbReference>
<dbReference type="Pfam" id="PF11367">
    <property type="entry name" value="Tail_completion_gp17"/>
    <property type="match status" value="1"/>
</dbReference>
<evidence type="ECO:0008006" key="3">
    <source>
        <dbReference type="Google" id="ProtNLM"/>
    </source>
</evidence>
<dbReference type="EMBL" id="CP019911">
    <property type="protein sequence ID" value="AQW28810.1"/>
    <property type="molecule type" value="Genomic_DNA"/>
</dbReference>
<organism evidence="1 2">
    <name type="scientific">blood disease bacterium A2-HR MARDI</name>
    <dbReference type="NCBI Taxonomy" id="1944648"/>
    <lineage>
        <taxon>Bacteria</taxon>
        <taxon>Pseudomonadati</taxon>
        <taxon>Pseudomonadota</taxon>
        <taxon>Betaproteobacteria</taxon>
        <taxon>Burkholderiales</taxon>
        <taxon>Burkholderiaceae</taxon>
        <taxon>Ralstonia</taxon>
        <taxon>Ralstonia solanacearum species complex</taxon>
    </lineage>
</organism>
<dbReference type="RefSeq" id="WP_078221658.1">
    <property type="nucleotide sequence ID" value="NZ_CP019911.1"/>
</dbReference>
<dbReference type="InterPro" id="IPR021508">
    <property type="entry name" value="Gp17-like"/>
</dbReference>
<name>A0A1U9VDQ3_9RALS</name>
<reference evidence="1 2" key="1">
    <citation type="submission" date="2017-02" db="EMBL/GenBank/DDBJ databases">
        <title>Blood Disease Bacterium A2-HR MARDI.</title>
        <authorList>
            <person name="Badrun R."/>
            <person name="Abu Bakar N."/>
            <person name="Laboh R."/>
        </authorList>
    </citation>
    <scope>NUCLEOTIDE SEQUENCE [LARGE SCALE GENOMIC DNA]</scope>
    <source>
        <strain evidence="1 2">A2-HR MARDI</strain>
    </source>
</reference>
<evidence type="ECO:0000313" key="1">
    <source>
        <dbReference type="EMBL" id="AQW28810.1"/>
    </source>
</evidence>
<proteinExistence type="predicted"/>
<gene>
    <name evidence="1" type="ORF">B0B51_01445</name>
</gene>
<protein>
    <recommendedName>
        <fullName evidence="3">DUF3168 domain-containing protein</fullName>
    </recommendedName>
</protein>
<accession>A0A1U9VDQ3</accession>
<evidence type="ECO:0000313" key="2">
    <source>
        <dbReference type="Proteomes" id="UP000189628"/>
    </source>
</evidence>
<dbReference type="AlphaFoldDB" id="A0A1U9VDQ3"/>
<sequence length="119" mass="12508">MANSAHAIVSAALKGLVGGRCYPSVAPEGVGRPFIVYQSAGGQSANYLGNTVAGQKNARMQIAVWADTQQAAIDVMQQVDATLSGAPILATSIGAPVDDHEADTRRYGQRLDFSIWYSP</sequence>